<feature type="compositionally biased region" description="Polar residues" evidence="1">
    <location>
        <begin position="506"/>
        <end position="518"/>
    </location>
</feature>
<feature type="region of interest" description="Disordered" evidence="1">
    <location>
        <begin position="358"/>
        <end position="414"/>
    </location>
</feature>
<dbReference type="InterPro" id="IPR024593">
    <property type="entry name" value="DUF3444"/>
</dbReference>
<dbReference type="InterPro" id="IPR001623">
    <property type="entry name" value="DnaJ_domain"/>
</dbReference>
<sequence length="795" mass="88231">MECNKDDAVKAKELAEKKFAEKNYASAKKFVLKALNLYPELEGLSQMLTILDVYISSENKINGEADWYGVLSVTPYTDDEAIKKQYRKLAFMLHPDKNKSFGAEGAFKLVSEAWSLLSDKAKRVACNHKRNVQGFQQEAASRTGGPSVQPSASTFQNSMNSVRKTVKTSQQEAAHCSGGPSTQPSASTFQNVMNAKTQQPSATTFQNVTNAKTKQHSATTFQNVMNARTQHGPTLIPSYAKAATFWTVCNHCKTHYQYVRMYLRHLLVCPNCRNTFLAVELIPPAELFKASKSSSSRQHQNSRQHAAAGNSNSSGRHCAATQNVGAGGSLGPNSNNNTNLNQGSISKMTSISSTVASGHVAVDGGQQTSDNVKRDAERRQSIAEWERSQNLNGNPSLKRRRMDDPHLNGYDKNKANQMSMGNGGADLGAISELSKGNAGTKRIYGFSSTYDRPKVLREVPYPVIKKALVVMALTSIRNFLERSSATEAKQANKEQETVKVNKKQKSVGNVDTSTNSGPNVEDKSPMPINVPDPDFHNFDLDRTERSFREDQVWAAYDDDGMPRYYARIQKVISLRPFKMRISWLNSRSNNELGPLNWVGSGFAKTCGDFRPGKYEISGTLNSFSSKVNWTKGTRGVISVFPTKGEIWALYRNWSPDWNQHTPDAVINKYDMVELLDDFTEEHGVSVAPLSKVAGFKTVFRKHTDPKEVKRIPKEEMFRFSHLVPSLLLTGEEAYNAPMDCWELDPAALPSELYQVITEVHDAPMKQNDVKTDEEIPKPQPTMTDDSGACQVGQGN</sequence>
<evidence type="ECO:0000313" key="3">
    <source>
        <dbReference type="EMBL" id="RXI08296.1"/>
    </source>
</evidence>
<comment type="caution">
    <text evidence="3">The sequence shown here is derived from an EMBL/GenBank/DDBJ whole genome shotgun (WGS) entry which is preliminary data.</text>
</comment>
<reference evidence="3 4" key="1">
    <citation type="submission" date="2018-10" db="EMBL/GenBank/DDBJ databases">
        <title>A high-quality apple genome assembly.</title>
        <authorList>
            <person name="Hu J."/>
        </authorList>
    </citation>
    <scope>NUCLEOTIDE SEQUENCE [LARGE SCALE GENOMIC DNA]</scope>
    <source>
        <strain evidence="4">cv. HFTH1</strain>
        <tissue evidence="3">Young leaf</tissue>
    </source>
</reference>
<proteinExistence type="predicted"/>
<organism evidence="3 4">
    <name type="scientific">Malus domestica</name>
    <name type="common">Apple</name>
    <name type="synonym">Pyrus malus</name>
    <dbReference type="NCBI Taxonomy" id="3750"/>
    <lineage>
        <taxon>Eukaryota</taxon>
        <taxon>Viridiplantae</taxon>
        <taxon>Streptophyta</taxon>
        <taxon>Embryophyta</taxon>
        <taxon>Tracheophyta</taxon>
        <taxon>Spermatophyta</taxon>
        <taxon>Magnoliopsida</taxon>
        <taxon>eudicotyledons</taxon>
        <taxon>Gunneridae</taxon>
        <taxon>Pentapetalae</taxon>
        <taxon>rosids</taxon>
        <taxon>fabids</taxon>
        <taxon>Rosales</taxon>
        <taxon>Rosaceae</taxon>
        <taxon>Amygdaloideae</taxon>
        <taxon>Maleae</taxon>
        <taxon>Malus</taxon>
    </lineage>
</organism>
<dbReference type="SUPFAM" id="SSF46565">
    <property type="entry name" value="Chaperone J-domain"/>
    <property type="match status" value="1"/>
</dbReference>
<feature type="region of interest" description="Disordered" evidence="1">
    <location>
        <begin position="486"/>
        <end position="528"/>
    </location>
</feature>
<dbReference type="PANTHER" id="PTHR44137">
    <property type="entry name" value="BNAC03G44070D PROTEIN"/>
    <property type="match status" value="1"/>
</dbReference>
<dbReference type="Proteomes" id="UP000290289">
    <property type="component" value="Chromosome 1"/>
</dbReference>
<feature type="compositionally biased region" description="Low complexity" evidence="1">
    <location>
        <begin position="331"/>
        <end position="344"/>
    </location>
</feature>
<dbReference type="SMART" id="SM00271">
    <property type="entry name" value="DnaJ"/>
    <property type="match status" value="1"/>
</dbReference>
<dbReference type="CDD" id="cd06257">
    <property type="entry name" value="DnaJ"/>
    <property type="match status" value="1"/>
</dbReference>
<dbReference type="PROSITE" id="PS50076">
    <property type="entry name" value="DNAJ_2"/>
    <property type="match status" value="1"/>
</dbReference>
<keyword evidence="4" id="KW-1185">Reference proteome</keyword>
<dbReference type="InterPro" id="IPR056988">
    <property type="entry name" value="Zn_ribbon_pln"/>
</dbReference>
<dbReference type="EMBL" id="RDQH01000327">
    <property type="protein sequence ID" value="RXI08296.1"/>
    <property type="molecule type" value="Genomic_DNA"/>
</dbReference>
<feature type="compositionally biased region" description="Basic and acidic residues" evidence="1">
    <location>
        <begin position="765"/>
        <end position="776"/>
    </location>
</feature>
<feature type="compositionally biased region" description="Basic and acidic residues" evidence="1">
    <location>
        <begin position="490"/>
        <end position="499"/>
    </location>
</feature>
<evidence type="ECO:0000259" key="2">
    <source>
        <dbReference type="PROSITE" id="PS50076"/>
    </source>
</evidence>
<name>A0A498KLE8_MALDO</name>
<dbReference type="STRING" id="3750.A0A498KLE8"/>
<feature type="region of interest" description="Disordered" evidence="1">
    <location>
        <begin position="765"/>
        <end position="795"/>
    </location>
</feature>
<feature type="compositionally biased region" description="Basic and acidic residues" evidence="1">
    <location>
        <begin position="371"/>
        <end position="387"/>
    </location>
</feature>
<feature type="compositionally biased region" description="Basic and acidic residues" evidence="1">
    <location>
        <begin position="401"/>
        <end position="414"/>
    </location>
</feature>
<gene>
    <name evidence="3" type="ORF">DVH24_022440</name>
</gene>
<feature type="compositionally biased region" description="Low complexity" evidence="1">
    <location>
        <begin position="292"/>
        <end position="306"/>
    </location>
</feature>
<feature type="domain" description="J" evidence="2">
    <location>
        <begin position="66"/>
        <end position="122"/>
    </location>
</feature>
<dbReference type="Pfam" id="PF00226">
    <property type="entry name" value="DnaJ"/>
    <property type="match status" value="1"/>
</dbReference>
<dbReference type="Pfam" id="PF23551">
    <property type="entry name" value="Zn_ribbon_20"/>
    <property type="match status" value="1"/>
</dbReference>
<evidence type="ECO:0000256" key="1">
    <source>
        <dbReference type="SAM" id="MobiDB-lite"/>
    </source>
</evidence>
<evidence type="ECO:0000313" key="4">
    <source>
        <dbReference type="Proteomes" id="UP000290289"/>
    </source>
</evidence>
<dbReference type="PRINTS" id="PR00625">
    <property type="entry name" value="JDOMAIN"/>
</dbReference>
<protein>
    <recommendedName>
        <fullName evidence="2">J domain-containing protein</fullName>
    </recommendedName>
</protein>
<dbReference type="PANTHER" id="PTHR44137:SF32">
    <property type="entry name" value="DNAJ HEAT SHOCK AMINO-TERMINAL DOMAIN PROTEIN"/>
    <property type="match status" value="1"/>
</dbReference>
<dbReference type="Gene3D" id="1.10.287.110">
    <property type="entry name" value="DnaJ domain"/>
    <property type="match status" value="1"/>
</dbReference>
<accession>A0A498KLE8</accession>
<feature type="compositionally biased region" description="Polar residues" evidence="1">
    <location>
        <begin position="309"/>
        <end position="324"/>
    </location>
</feature>
<dbReference type="AlphaFoldDB" id="A0A498KLE8"/>
<feature type="region of interest" description="Disordered" evidence="1">
    <location>
        <begin position="292"/>
        <end position="344"/>
    </location>
</feature>
<dbReference type="InterPro" id="IPR036869">
    <property type="entry name" value="J_dom_sf"/>
</dbReference>
<dbReference type="Pfam" id="PF11926">
    <property type="entry name" value="DUF3444"/>
    <property type="match status" value="1"/>
</dbReference>